<name>A0A8S1N782_9CILI</name>
<sequence length="59" mass="7034">MKNLNQSILFINQQIRNQQKLLQSKQQVEKNKFAASLEMQLINNNLAKIFFPLIKQIYK</sequence>
<protein>
    <submittedName>
        <fullName evidence="1">Uncharacterized protein</fullName>
    </submittedName>
</protein>
<proteinExistence type="predicted"/>
<gene>
    <name evidence="1" type="ORF">PSON_ATCC_30995.1.T0470336</name>
</gene>
<dbReference type="AlphaFoldDB" id="A0A8S1N782"/>
<reference evidence="1" key="1">
    <citation type="submission" date="2021-01" db="EMBL/GenBank/DDBJ databases">
        <authorList>
            <consortium name="Genoscope - CEA"/>
            <person name="William W."/>
        </authorList>
    </citation>
    <scope>NUCLEOTIDE SEQUENCE</scope>
</reference>
<organism evidence="1 2">
    <name type="scientific">Paramecium sonneborni</name>
    <dbReference type="NCBI Taxonomy" id="65129"/>
    <lineage>
        <taxon>Eukaryota</taxon>
        <taxon>Sar</taxon>
        <taxon>Alveolata</taxon>
        <taxon>Ciliophora</taxon>
        <taxon>Intramacronucleata</taxon>
        <taxon>Oligohymenophorea</taxon>
        <taxon>Peniculida</taxon>
        <taxon>Parameciidae</taxon>
        <taxon>Paramecium</taxon>
    </lineage>
</organism>
<evidence type="ECO:0000313" key="1">
    <source>
        <dbReference type="EMBL" id="CAD8085095.1"/>
    </source>
</evidence>
<comment type="caution">
    <text evidence="1">The sequence shown here is derived from an EMBL/GenBank/DDBJ whole genome shotgun (WGS) entry which is preliminary data.</text>
</comment>
<evidence type="ECO:0000313" key="2">
    <source>
        <dbReference type="Proteomes" id="UP000692954"/>
    </source>
</evidence>
<dbReference type="Proteomes" id="UP000692954">
    <property type="component" value="Unassembled WGS sequence"/>
</dbReference>
<accession>A0A8S1N782</accession>
<dbReference type="EMBL" id="CAJJDN010000047">
    <property type="protein sequence ID" value="CAD8085095.1"/>
    <property type="molecule type" value="Genomic_DNA"/>
</dbReference>
<keyword evidence="2" id="KW-1185">Reference proteome</keyword>